<sequence>MKDYVLVKYKNKNYAVCRYKKKDGTNKLFVIDANDLNKILKNSKSWYHINGFIGYTKTFNGKSYCQYLHNLVMSDVSSRLKSKKYRISHINGQTHDNRRCNLKLVSQSSLNESKQKKKRSCDLPPNCRIKTSDIPKCVHYCKPQSGHGEMFVIELIKDGKKYVWKSSSSKNILLQDKLVEIKKKLLDISKQYPWLMENKRIVENYTDEQIKLMNEYNDIIKLSKYNCQKNNLIKIPQKKVINPDINKTFKETRKYLKTNTAVKSGRRHINNLPSDCGIIPAMIPKYCYYQAATDKRGDAFVIDRHPYLPQGKRLWSTSTSRNISTRDKFKQLVSKLRELARNRNNSGSKTSRPSRKYSE</sequence>
<keyword evidence="2" id="KW-0378">Hydrolase</keyword>
<name>A0A6N1NUZ4_9VIRU</name>
<dbReference type="RefSeq" id="YP_010781975.1">
    <property type="nucleotide sequence ID" value="NC_075039.1"/>
</dbReference>
<reference evidence="2" key="1">
    <citation type="submission" date="2017-01" db="EMBL/GenBank/DDBJ databases">
        <authorList>
            <person name="Assis F.L."/>
            <person name="Abrahao J.S."/>
            <person name="Silva L."/>
            <person name="Khalil J.B."/>
            <person name="Rodrigues R."/>
            <person name="Silva L.S."/>
            <person name="Arantes T."/>
            <person name="Boratto P."/>
            <person name="Andrade M."/>
            <person name="Kroon E.G."/>
            <person name="Ribeiro B."/>
            <person name="Bergier I."/>
            <person name="Seligmann H."/>
            <person name="Ghigo E."/>
            <person name="Colson P."/>
            <person name="Levasseur A."/>
            <person name="Raoult D."/>
            <person name="Scola B.L."/>
        </authorList>
    </citation>
    <scope>NUCLEOTIDE SEQUENCE</scope>
    <source>
        <strain evidence="2">Soda lake</strain>
    </source>
</reference>
<proteinExistence type="predicted"/>
<keyword evidence="2" id="KW-0540">Nuclease</keyword>
<dbReference type="SUPFAM" id="SSF54060">
    <property type="entry name" value="His-Me finger endonucleases"/>
    <property type="match status" value="1"/>
</dbReference>
<protein>
    <submittedName>
        <fullName evidence="2">HNh endonuclease</fullName>
    </submittedName>
</protein>
<dbReference type="GO" id="GO:0004519">
    <property type="term" value="F:endonuclease activity"/>
    <property type="evidence" value="ECO:0007669"/>
    <property type="project" value="UniProtKB-KW"/>
</dbReference>
<dbReference type="Gene3D" id="3.90.75.20">
    <property type="match status" value="1"/>
</dbReference>
<evidence type="ECO:0000256" key="1">
    <source>
        <dbReference type="SAM" id="MobiDB-lite"/>
    </source>
</evidence>
<keyword evidence="2" id="KW-0255">Endonuclease</keyword>
<dbReference type="KEGG" id="vg:80518739"/>
<dbReference type="EMBL" id="KY523104">
    <property type="protein sequence ID" value="QKU35316.1"/>
    <property type="molecule type" value="Genomic_DNA"/>
</dbReference>
<accession>A0A6N1NUZ4</accession>
<dbReference type="GeneID" id="80518739"/>
<organism evidence="2">
    <name type="scientific">Tupanvirus soda lake</name>
    <dbReference type="NCBI Taxonomy" id="2126985"/>
    <lineage>
        <taxon>Viruses</taxon>
        <taxon>Varidnaviria</taxon>
        <taxon>Bamfordvirae</taxon>
        <taxon>Nucleocytoviricota</taxon>
        <taxon>Megaviricetes</taxon>
        <taxon>Imitervirales</taxon>
        <taxon>Mimiviridae</taxon>
        <taxon>Megamimivirinae</taxon>
        <taxon>Tupanvirus</taxon>
        <taxon>Tupanvirus salinum</taxon>
    </lineage>
</organism>
<evidence type="ECO:0000313" key="2">
    <source>
        <dbReference type="EMBL" id="QKU35316.1"/>
    </source>
</evidence>
<dbReference type="InterPro" id="IPR044925">
    <property type="entry name" value="His-Me_finger_sf"/>
</dbReference>
<feature type="region of interest" description="Disordered" evidence="1">
    <location>
        <begin position="340"/>
        <end position="359"/>
    </location>
</feature>
<reference evidence="2" key="2">
    <citation type="journal article" date="2018" name="Nat. Commun.">
        <title>Tailed giant Tupanvirus possesses the most complete translational apparatus of the known virosphere.</title>
        <authorList>
            <person name="Abrahao J."/>
            <person name="Silva L."/>
            <person name="Silva L.S."/>
            <person name="Khalil J.Y.B."/>
            <person name="Rodrigues R."/>
            <person name="Arantes T."/>
            <person name="Assis F."/>
            <person name="Boratto P."/>
            <person name="Andrade M."/>
            <person name="Kroon E.G."/>
            <person name="Ribeiro B."/>
            <person name="Bergier I."/>
            <person name="Seligmann H."/>
            <person name="Ghigo E."/>
            <person name="Colson P."/>
            <person name="Levasseur A."/>
            <person name="Kroemer G."/>
            <person name="Raoult D."/>
            <person name="La Scola B."/>
        </authorList>
    </citation>
    <scope>NUCLEOTIDE SEQUENCE [LARGE SCALE GENOMIC DNA]</scope>
    <source>
        <strain evidence="2">Soda lake</strain>
    </source>
</reference>
<feature type="compositionally biased region" description="Polar residues" evidence="1">
    <location>
        <begin position="342"/>
        <end position="351"/>
    </location>
</feature>